<dbReference type="InterPro" id="IPR003593">
    <property type="entry name" value="AAA+_ATPase"/>
</dbReference>
<keyword evidence="7" id="KW-1185">Reference proteome</keyword>
<dbReference type="GO" id="GO:0005524">
    <property type="term" value="F:ATP binding"/>
    <property type="evidence" value="ECO:0007669"/>
    <property type="project" value="UniProtKB-KW"/>
</dbReference>
<dbReference type="PROSITE" id="PS50893">
    <property type="entry name" value="ABC_TRANSPORTER_2"/>
    <property type="match status" value="1"/>
</dbReference>
<dbReference type="Proteomes" id="UP000193622">
    <property type="component" value="Unassembled WGS sequence"/>
</dbReference>
<dbReference type="EMBL" id="JAPQYE010000001">
    <property type="protein sequence ID" value="MCZ0726545.1"/>
    <property type="molecule type" value="Genomic_DNA"/>
</dbReference>
<dbReference type="AlphaFoldDB" id="A0A1X1WP39"/>
<dbReference type="Pfam" id="PF00005">
    <property type="entry name" value="ABC_tran"/>
    <property type="match status" value="1"/>
</dbReference>
<dbReference type="Proteomes" id="UP001084650">
    <property type="component" value="Unassembled WGS sequence"/>
</dbReference>
<keyword evidence="1" id="KW-0547">Nucleotide-binding</keyword>
<keyword evidence="2 5" id="KW-0067">ATP-binding</keyword>
<organism evidence="5 6">
    <name type="scientific">Mycolicibacterium iranicum</name>
    <name type="common">Mycobacterium iranicum</name>
    <dbReference type="NCBI Taxonomy" id="912594"/>
    <lineage>
        <taxon>Bacteria</taxon>
        <taxon>Bacillati</taxon>
        <taxon>Actinomycetota</taxon>
        <taxon>Actinomycetes</taxon>
        <taxon>Mycobacteriales</taxon>
        <taxon>Mycobacteriaceae</taxon>
        <taxon>Mycolicibacterium</taxon>
    </lineage>
</organism>
<evidence type="ECO:0000313" key="4">
    <source>
        <dbReference type="EMBL" id="MCZ0726545.1"/>
    </source>
</evidence>
<dbReference type="EMBL" id="LQPC01000029">
    <property type="protein sequence ID" value="ORV88262.1"/>
    <property type="molecule type" value="Genomic_DNA"/>
</dbReference>
<dbReference type="SMART" id="SM00382">
    <property type="entry name" value="AAA"/>
    <property type="match status" value="1"/>
</dbReference>
<dbReference type="Gene3D" id="3.40.50.300">
    <property type="entry name" value="P-loop containing nucleotide triphosphate hydrolases"/>
    <property type="match status" value="1"/>
</dbReference>
<dbReference type="PANTHER" id="PTHR43790">
    <property type="entry name" value="CARBOHYDRATE TRANSPORT ATP-BINDING PROTEIN MG119-RELATED"/>
    <property type="match status" value="1"/>
</dbReference>
<evidence type="ECO:0000313" key="7">
    <source>
        <dbReference type="Proteomes" id="UP001084650"/>
    </source>
</evidence>
<evidence type="ECO:0000256" key="2">
    <source>
        <dbReference type="ARBA" id="ARBA00022840"/>
    </source>
</evidence>
<evidence type="ECO:0000259" key="3">
    <source>
        <dbReference type="PROSITE" id="PS50893"/>
    </source>
</evidence>
<name>A0A1X1WP39_MYCIR</name>
<reference evidence="4" key="2">
    <citation type="submission" date="2022-12" db="EMBL/GenBank/DDBJ databases">
        <title>Whole genome sequence of Mycolicibacterium iranicum strain SBH312.</title>
        <authorList>
            <person name="Jani J."/>
            <person name="Arifin Mustapha Z."/>
            <person name="Ahmed K."/>
            <person name="Kai Ling C."/>
        </authorList>
    </citation>
    <scope>NUCLEOTIDE SEQUENCE</scope>
    <source>
        <strain evidence="4">SBH312</strain>
    </source>
</reference>
<dbReference type="InterPro" id="IPR003439">
    <property type="entry name" value="ABC_transporter-like_ATP-bd"/>
</dbReference>
<protein>
    <submittedName>
        <fullName evidence="5">ABC transporter ATP-binding protein</fullName>
    </submittedName>
    <submittedName>
        <fullName evidence="4">ATP-binding cassette domain-containing protein</fullName>
    </submittedName>
</protein>
<comment type="caution">
    <text evidence="5">The sequence shown here is derived from an EMBL/GenBank/DDBJ whole genome shotgun (WGS) entry which is preliminary data.</text>
</comment>
<dbReference type="InterPro" id="IPR027417">
    <property type="entry name" value="P-loop_NTPase"/>
</dbReference>
<dbReference type="InterPro" id="IPR017871">
    <property type="entry name" value="ABC_transporter-like_CS"/>
</dbReference>
<accession>A0A1X1WP39</accession>
<evidence type="ECO:0000313" key="5">
    <source>
        <dbReference type="EMBL" id="ORV88262.1"/>
    </source>
</evidence>
<dbReference type="SUPFAM" id="SSF52540">
    <property type="entry name" value="P-loop containing nucleoside triphosphate hydrolases"/>
    <property type="match status" value="1"/>
</dbReference>
<evidence type="ECO:0000256" key="1">
    <source>
        <dbReference type="ARBA" id="ARBA00022741"/>
    </source>
</evidence>
<reference evidence="5 6" key="1">
    <citation type="submission" date="2016-01" db="EMBL/GenBank/DDBJ databases">
        <title>The new phylogeny of the genus Mycobacterium.</title>
        <authorList>
            <person name="Tarcisio F."/>
            <person name="Conor M."/>
            <person name="Antonella G."/>
            <person name="Elisabetta G."/>
            <person name="Giulia F.S."/>
            <person name="Sara T."/>
            <person name="Anna F."/>
            <person name="Clotilde B."/>
            <person name="Roberto B."/>
            <person name="Veronica D.S."/>
            <person name="Fabio R."/>
            <person name="Monica P."/>
            <person name="Olivier J."/>
            <person name="Enrico T."/>
            <person name="Nicola S."/>
        </authorList>
    </citation>
    <scope>NUCLEOTIDE SEQUENCE [LARGE SCALE GENOMIC DNA]</scope>
    <source>
        <strain evidence="5 6">DSM 45541</strain>
    </source>
</reference>
<dbReference type="InterPro" id="IPR050107">
    <property type="entry name" value="ABC_carbohydrate_import_ATPase"/>
</dbReference>
<dbReference type="CDD" id="cd03216">
    <property type="entry name" value="ABC_Carb_Monos_I"/>
    <property type="match status" value="1"/>
</dbReference>
<dbReference type="GO" id="GO:0016887">
    <property type="term" value="F:ATP hydrolysis activity"/>
    <property type="evidence" value="ECO:0007669"/>
    <property type="project" value="InterPro"/>
</dbReference>
<feature type="domain" description="ABC transporter" evidence="3">
    <location>
        <begin position="20"/>
        <end position="260"/>
    </location>
</feature>
<dbReference type="PANTHER" id="PTHR43790:SF8">
    <property type="entry name" value="SUGAR ABC TRANSPORTER ATP-BINDING PROTEIN"/>
    <property type="match status" value="1"/>
</dbReference>
<dbReference type="PROSITE" id="PS00211">
    <property type="entry name" value="ABC_TRANSPORTER_1"/>
    <property type="match status" value="1"/>
</dbReference>
<proteinExistence type="predicted"/>
<sequence>MTQAAARRPLAEDVPDDALLKIVDVTLSFGQVRALRGVTVHARRGEVTAIVGDNGAGKSTLIRCVSGVHTPDSGTITFDGQTVNFRSPHDAREAGIETVHQNLALVEDLTVWQNLFLNREIIRKLGPFGILNRRAMRAEADRMVSGLAVNVPAVESRVRRLSGGQRQAVSICRAAGFTSKLIIMDEPTAALGVQETAKVEELITRLRGEGHAIVLISHNFDQVLRLSDAVWIMRAGHCVAGRRTADTNGDEIVGLITGARPGDHSPALQGENR</sequence>
<gene>
    <name evidence="5" type="ORF">AWC12_13675</name>
    <name evidence="4" type="ORF">OY187_00665</name>
</gene>
<dbReference type="RefSeq" id="WP_085174754.1">
    <property type="nucleotide sequence ID" value="NZ_JAPQYE010000001.1"/>
</dbReference>
<evidence type="ECO:0000313" key="6">
    <source>
        <dbReference type="Proteomes" id="UP000193622"/>
    </source>
</evidence>